<keyword evidence="3" id="KW-0677">Repeat</keyword>
<feature type="region of interest" description="Disordered" evidence="8">
    <location>
        <begin position="31"/>
        <end position="100"/>
    </location>
</feature>
<feature type="compositionally biased region" description="Pro residues" evidence="8">
    <location>
        <begin position="166"/>
        <end position="178"/>
    </location>
</feature>
<feature type="compositionally biased region" description="Polar residues" evidence="8">
    <location>
        <begin position="53"/>
        <end position="71"/>
    </location>
</feature>
<comment type="pathway">
    <text evidence="1">Protein modification; protein ubiquitination.</text>
</comment>
<dbReference type="SMART" id="SM00028">
    <property type="entry name" value="TPR"/>
    <property type="match status" value="3"/>
</dbReference>
<keyword evidence="5 7" id="KW-0040">ANK repeat</keyword>
<evidence type="ECO:0000256" key="4">
    <source>
        <dbReference type="ARBA" id="ARBA00022786"/>
    </source>
</evidence>
<dbReference type="Pfam" id="PF24883">
    <property type="entry name" value="NPHP3_N"/>
    <property type="match status" value="1"/>
</dbReference>
<feature type="domain" description="TANC1/2-like AAA+ ATPase lid" evidence="10">
    <location>
        <begin position="546"/>
        <end position="638"/>
    </location>
</feature>
<evidence type="ECO:0000313" key="12">
    <source>
        <dbReference type="Proteomes" id="UP000492821"/>
    </source>
</evidence>
<proteinExistence type="inferred from homology"/>
<feature type="region of interest" description="Disordered" evidence="8">
    <location>
        <begin position="159"/>
        <end position="182"/>
    </location>
</feature>
<evidence type="ECO:0000256" key="1">
    <source>
        <dbReference type="ARBA" id="ARBA00004906"/>
    </source>
</evidence>
<protein>
    <submittedName>
        <fullName evidence="13">ANK_REP_REGION domain-containing protein</fullName>
    </submittedName>
</protein>
<evidence type="ECO:0000256" key="6">
    <source>
        <dbReference type="ARBA" id="ARBA00038500"/>
    </source>
</evidence>
<dbReference type="PROSITE" id="PS50088">
    <property type="entry name" value="ANK_REPEAT"/>
    <property type="match status" value="4"/>
</dbReference>
<dbReference type="SUPFAM" id="SSF48403">
    <property type="entry name" value="Ankyrin repeat"/>
    <property type="match status" value="1"/>
</dbReference>
<reference evidence="12" key="1">
    <citation type="journal article" date="2013" name="Genetics">
        <title>The draft genome and transcriptome of Panagrellus redivivus are shaped by the harsh demands of a free-living lifestyle.</title>
        <authorList>
            <person name="Srinivasan J."/>
            <person name="Dillman A.R."/>
            <person name="Macchietto M.G."/>
            <person name="Heikkinen L."/>
            <person name="Lakso M."/>
            <person name="Fracchia K.M."/>
            <person name="Antoshechkin I."/>
            <person name="Mortazavi A."/>
            <person name="Wong G."/>
            <person name="Sternberg P.W."/>
        </authorList>
    </citation>
    <scope>NUCLEOTIDE SEQUENCE [LARGE SCALE GENOMIC DNA]</scope>
    <source>
        <strain evidence="12">MT8872</strain>
    </source>
</reference>
<feature type="domain" description="TANC1/2-like winged helix" evidence="11">
    <location>
        <begin position="641"/>
        <end position="792"/>
    </location>
</feature>
<dbReference type="Pfam" id="PF12796">
    <property type="entry name" value="Ank_2"/>
    <property type="match status" value="2"/>
</dbReference>
<dbReference type="Gene3D" id="1.25.40.10">
    <property type="entry name" value="Tetratricopeptide repeat domain"/>
    <property type="match status" value="1"/>
</dbReference>
<dbReference type="InterPro" id="IPR058018">
    <property type="entry name" value="AAA_lid_TANC1/2"/>
</dbReference>
<keyword evidence="12" id="KW-1185">Reference proteome</keyword>
<organism evidence="12 13">
    <name type="scientific">Panagrellus redivivus</name>
    <name type="common">Microworm</name>
    <dbReference type="NCBI Taxonomy" id="6233"/>
    <lineage>
        <taxon>Eukaryota</taxon>
        <taxon>Metazoa</taxon>
        <taxon>Ecdysozoa</taxon>
        <taxon>Nematoda</taxon>
        <taxon>Chromadorea</taxon>
        <taxon>Rhabditida</taxon>
        <taxon>Tylenchina</taxon>
        <taxon>Panagrolaimomorpha</taxon>
        <taxon>Panagrolaimoidea</taxon>
        <taxon>Panagrolaimidae</taxon>
        <taxon>Panagrellus</taxon>
    </lineage>
</organism>
<dbReference type="Pfam" id="PF25521">
    <property type="entry name" value="WHD_TANC1"/>
    <property type="match status" value="1"/>
</dbReference>
<feature type="repeat" description="ANK" evidence="7">
    <location>
        <begin position="1038"/>
        <end position="1070"/>
    </location>
</feature>
<name>A0A7E4VTV5_PANRE</name>
<dbReference type="InterPro" id="IPR011990">
    <property type="entry name" value="TPR-like_helical_dom_sf"/>
</dbReference>
<evidence type="ECO:0000313" key="13">
    <source>
        <dbReference type="WBParaSite" id="Pan_g2993.t1"/>
    </source>
</evidence>
<dbReference type="SUPFAM" id="SSF48452">
    <property type="entry name" value="TPR-like"/>
    <property type="match status" value="1"/>
</dbReference>
<dbReference type="Proteomes" id="UP000492821">
    <property type="component" value="Unassembled WGS sequence"/>
</dbReference>
<dbReference type="SMART" id="SM00248">
    <property type="entry name" value="ANK"/>
    <property type="match status" value="10"/>
</dbReference>
<keyword evidence="4" id="KW-0833">Ubl conjugation pathway</keyword>
<feature type="compositionally biased region" description="Low complexity" evidence="8">
    <location>
        <begin position="72"/>
        <end position="96"/>
    </location>
</feature>
<dbReference type="InterPro" id="IPR027417">
    <property type="entry name" value="P-loop_NTPase"/>
</dbReference>
<accession>A0A7E4VTV5</accession>
<feature type="repeat" description="ANK" evidence="7">
    <location>
        <begin position="831"/>
        <end position="863"/>
    </location>
</feature>
<comment type="similarity">
    <text evidence="6">Belongs to the fem-1 family.</text>
</comment>
<dbReference type="InterPro" id="IPR019734">
    <property type="entry name" value="TPR_rpt"/>
</dbReference>
<feature type="repeat" description="ANK" evidence="7">
    <location>
        <begin position="968"/>
        <end position="1000"/>
    </location>
</feature>
<evidence type="ECO:0000256" key="8">
    <source>
        <dbReference type="SAM" id="MobiDB-lite"/>
    </source>
</evidence>
<dbReference type="Gene3D" id="1.25.40.20">
    <property type="entry name" value="Ankyrin repeat-containing domain"/>
    <property type="match status" value="2"/>
</dbReference>
<evidence type="ECO:0000256" key="5">
    <source>
        <dbReference type="ARBA" id="ARBA00023043"/>
    </source>
</evidence>
<reference evidence="13" key="2">
    <citation type="submission" date="2020-10" db="UniProtKB">
        <authorList>
            <consortium name="WormBaseParasite"/>
        </authorList>
    </citation>
    <scope>IDENTIFICATION</scope>
</reference>
<evidence type="ECO:0000256" key="7">
    <source>
        <dbReference type="PROSITE-ProRule" id="PRU00023"/>
    </source>
</evidence>
<dbReference type="SUPFAM" id="SSF52540">
    <property type="entry name" value="P-loop containing nucleoside triphosphate hydrolases"/>
    <property type="match status" value="1"/>
</dbReference>
<feature type="region of interest" description="Disordered" evidence="8">
    <location>
        <begin position="115"/>
        <end position="143"/>
    </location>
</feature>
<sequence length="1345" mass="148840">MATDADSGSFNGFGTLRRSLRQINPFKGRFFRLPATPRLSRSRKAMGRGEEATSWNFERPSVSSANPSRPESSFTATATASSNDTPSSTSGSSRATGDFDHRRDIDNMSLIYGFPPDAVSQPGGSCRLSNRSHRPPLPVFNPPPAREAEFIIHEHMKNLMSSSSSPHPPTAPPPPPPTQSTRQQQFLFLPNTSYAPSGEIYDARWQPDRRIAVGDESFVSPTQSTISLVNTHYRTSMRSASSVGGSMRQADRTSLRPTYQLNGLFHHPSLKSLAPSLVPENNYPATTLPTRPSVSKVVPLFTLNDVIVDGEAETAFLGREWVFKELYQTVIIEHAPFTLIRGVNGSGKTAIMRQLILQSPFFVQKGVNGDTVDSGIVVGSQMSLNSTLSSRNYEWLRVVANRIVAYHNCRLSSAATCTIPEFVRNIAAHMCISPLMSSYADIIKENTDLYTLMTEEQASVAMEPTELFHKLITEPLARVVMAEDECVIVVVDAIDEADFHRNESGESLAWMLSATAAQLPPWFRFILSTSMYPPLNGLDVRTISIDDAELDQRVVRDSRIVVDYRMTISPQLEQRIRGCCASDSVLDVIDDFVNRARGNQLFVHLLLDLIEQNRINLHSSSLSLLPSDLSQLYLLHFNLNFKSLNAFYRAAPIISVCVATLKPPNFAELLTILNAGRQTPLMTEKELTECLTLLTPLIVKLSNGTYVPIHSTFREWVLRVSDTTEYAIDIRHGHILHALTLVRNGNQNPEGLFELGHHLLKANPFKYMQPGMATDLPCGKDCHIEWIQHAAGSAENIRTALLYERNVYYANSKVSKLLLLAGADPNAVFPDGTSLLGAFAKAGNLAMITLLLQFNADVNYANPINGFTPLILAVQKANVNAVRLLRDNGAKLDARDHNGASVLIHAAHTNSVALMSYLLETNWTAERDAKEKRASRVDDLKLAFEAAASRGCVQICEFLLDCTDAITDTSTAMCVACANGQSETVQFLLSRGATLSTTQSWQGKSAIMCSIESGSWDLCVNVLNSAQIDLNNDRTDEEGWTPLMVAARHGHVGLVDLLINRGADMNIRDNKGLTAIMHTIICRHASTAALLIDNGCDLTVKDENGNGLIHLLAQYTNKCLTDRLLESGLSLEDKNNEDLRAVEVAIRHGNHLAVEVFLRRGARLRTLTWRIAVESDPELVLVLVRKLVDDANILFRRKNPRDALHRLEYALEKCTELLNDRMDSENHRPQSNPVITNPADLARLAIIRPQLRHFKVQILVSIANIKRRNNELLDALNYATQGLKVADTDDNRFELHLCRARCFFDGQNVVKALADAKAAANIRPDDHDVQNLLAVLNLPPSIGVN</sequence>
<keyword evidence="2" id="KW-0597">Phosphoprotein</keyword>
<dbReference type="Pfam" id="PF25520">
    <property type="entry name" value="AAA_lid_TANC1"/>
    <property type="match status" value="1"/>
</dbReference>
<dbReference type="PANTHER" id="PTHR24173:SF74">
    <property type="entry name" value="ANKYRIN REPEAT DOMAIN-CONTAINING PROTEIN 16"/>
    <property type="match status" value="1"/>
</dbReference>
<feature type="domain" description="Nephrocystin 3-like N-terminal" evidence="9">
    <location>
        <begin position="386"/>
        <end position="527"/>
    </location>
</feature>
<dbReference type="InterPro" id="IPR058056">
    <property type="entry name" value="WH_TANC1/2"/>
</dbReference>
<evidence type="ECO:0000256" key="3">
    <source>
        <dbReference type="ARBA" id="ARBA00022737"/>
    </source>
</evidence>
<feature type="repeat" description="ANK" evidence="7">
    <location>
        <begin position="865"/>
        <end position="897"/>
    </location>
</feature>
<dbReference type="PROSITE" id="PS50297">
    <property type="entry name" value="ANK_REP_REGION"/>
    <property type="match status" value="2"/>
</dbReference>
<evidence type="ECO:0000259" key="10">
    <source>
        <dbReference type="Pfam" id="PF25520"/>
    </source>
</evidence>
<dbReference type="InterPro" id="IPR036770">
    <property type="entry name" value="Ankyrin_rpt-contain_sf"/>
</dbReference>
<dbReference type="InterPro" id="IPR056884">
    <property type="entry name" value="NPHP3-like_N"/>
</dbReference>
<dbReference type="PANTHER" id="PTHR24173">
    <property type="entry name" value="ANKYRIN REPEAT CONTAINING"/>
    <property type="match status" value="1"/>
</dbReference>
<dbReference type="InterPro" id="IPR002110">
    <property type="entry name" value="Ankyrin_rpt"/>
</dbReference>
<evidence type="ECO:0000259" key="11">
    <source>
        <dbReference type="Pfam" id="PF25521"/>
    </source>
</evidence>
<evidence type="ECO:0000259" key="9">
    <source>
        <dbReference type="Pfam" id="PF24883"/>
    </source>
</evidence>
<dbReference type="WBParaSite" id="Pan_g2993.t1">
    <property type="protein sequence ID" value="Pan_g2993.t1"/>
    <property type="gene ID" value="Pan_g2993"/>
</dbReference>
<evidence type="ECO:0000256" key="2">
    <source>
        <dbReference type="ARBA" id="ARBA00022553"/>
    </source>
</evidence>